<keyword evidence="14" id="KW-0067">ATP-binding</keyword>
<dbReference type="InterPro" id="IPR036097">
    <property type="entry name" value="HisK_dim/P_sf"/>
</dbReference>
<dbReference type="CDD" id="cd00075">
    <property type="entry name" value="HATPase"/>
    <property type="match status" value="1"/>
</dbReference>
<dbReference type="SUPFAM" id="SSF47384">
    <property type="entry name" value="Homodimeric domain of signal transducing histidine kinase"/>
    <property type="match status" value="1"/>
</dbReference>
<accession>A0ABZ1C6B8</accession>
<dbReference type="EMBL" id="CP139781">
    <property type="protein sequence ID" value="WRQ86928.1"/>
    <property type="molecule type" value="Genomic_DNA"/>
</dbReference>
<evidence type="ECO:0000256" key="3">
    <source>
        <dbReference type="ARBA" id="ARBA00012438"/>
    </source>
</evidence>
<evidence type="ECO:0000313" key="14">
    <source>
        <dbReference type="EMBL" id="WRQ86928.1"/>
    </source>
</evidence>
<keyword evidence="7" id="KW-0418">Kinase</keyword>
<dbReference type="Gene3D" id="6.10.340.10">
    <property type="match status" value="1"/>
</dbReference>
<dbReference type="SMART" id="SM00304">
    <property type="entry name" value="HAMP"/>
    <property type="match status" value="1"/>
</dbReference>
<evidence type="ECO:0000256" key="6">
    <source>
        <dbReference type="ARBA" id="ARBA00022692"/>
    </source>
</evidence>
<keyword evidence="6 11" id="KW-0812">Transmembrane</keyword>
<dbReference type="Pfam" id="PF00512">
    <property type="entry name" value="HisKA"/>
    <property type="match status" value="1"/>
</dbReference>
<dbReference type="RefSeq" id="WP_221030763.1">
    <property type="nucleotide sequence ID" value="NZ_CP139781.1"/>
</dbReference>
<comment type="subcellular location">
    <subcellularLocation>
        <location evidence="2">Membrane</location>
    </subcellularLocation>
</comment>
<evidence type="ECO:0000256" key="1">
    <source>
        <dbReference type="ARBA" id="ARBA00000085"/>
    </source>
</evidence>
<keyword evidence="5" id="KW-0808">Transferase</keyword>
<evidence type="ECO:0000256" key="8">
    <source>
        <dbReference type="ARBA" id="ARBA00022989"/>
    </source>
</evidence>
<dbReference type="PANTHER" id="PTHR45436">
    <property type="entry name" value="SENSOR HISTIDINE KINASE YKOH"/>
    <property type="match status" value="1"/>
</dbReference>
<dbReference type="InterPro" id="IPR005467">
    <property type="entry name" value="His_kinase_dom"/>
</dbReference>
<proteinExistence type="predicted"/>
<gene>
    <name evidence="14" type="ORF">K1X11_019110</name>
</gene>
<dbReference type="SMART" id="SM00387">
    <property type="entry name" value="HATPase_c"/>
    <property type="match status" value="1"/>
</dbReference>
<comment type="catalytic activity">
    <reaction evidence="1">
        <text>ATP + protein L-histidine = ADP + protein N-phospho-L-histidine.</text>
        <dbReference type="EC" id="2.7.13.3"/>
    </reaction>
</comment>
<dbReference type="InterPro" id="IPR050428">
    <property type="entry name" value="TCS_sensor_his_kinase"/>
</dbReference>
<sequence>MAGVDQIRRSLALRFSLWFAGWFTIGFVAIFAGLYWLLGKQIESRDYEDLQQRLQQYSTVYVTSGLRGLQRRIAEDSQQPNVRSLFLRLVGPNGSQVWGKIPPDWIESDEEVVVVPDGWGRWREQTVERRRIKRSAERELAVVSQALSDSLLLQIGRATDSREALLEPLRRTFAWVAGAVVLVGGGAGFLTARRATRPLREVVEIARGIIATGRIDARVPAPRNDDEVAELVRHFNSVLDKNEGLLRAMREALDNVAHDLRTPLAGLRLSAEAALQRGTADRDTAETLGDVIERSDQLLALLRALMEISEAEAGMLKLEPVACDLGEIARHAAELYEEVAEASEVNLTIATGAPVPVTADTTRMRQAVANLVDNAIKYTPAGGSVTVWAGREGNERVVRVSDTGPGVPEAEQAKVWDRLYRCDQSRTESGLGLGLSMVRAILRAHGGDAAVHNAKNGGAVFELRLPASEEA</sequence>
<dbReference type="Pfam" id="PF00672">
    <property type="entry name" value="HAMP"/>
    <property type="match status" value="1"/>
</dbReference>
<protein>
    <recommendedName>
        <fullName evidence="3">histidine kinase</fullName>
        <ecNumber evidence="3">2.7.13.3</ecNumber>
    </recommendedName>
</protein>
<dbReference type="CDD" id="cd06225">
    <property type="entry name" value="HAMP"/>
    <property type="match status" value="1"/>
</dbReference>
<evidence type="ECO:0000256" key="11">
    <source>
        <dbReference type="SAM" id="Phobius"/>
    </source>
</evidence>
<dbReference type="InterPro" id="IPR036890">
    <property type="entry name" value="HATPase_C_sf"/>
</dbReference>
<dbReference type="GO" id="GO:0005524">
    <property type="term" value="F:ATP binding"/>
    <property type="evidence" value="ECO:0007669"/>
    <property type="project" value="UniProtKB-KW"/>
</dbReference>
<dbReference type="SUPFAM" id="SSF55874">
    <property type="entry name" value="ATPase domain of HSP90 chaperone/DNA topoisomerase II/histidine kinase"/>
    <property type="match status" value="1"/>
</dbReference>
<dbReference type="SMART" id="SM00388">
    <property type="entry name" value="HisKA"/>
    <property type="match status" value="1"/>
</dbReference>
<feature type="transmembrane region" description="Helical" evidence="11">
    <location>
        <begin position="172"/>
        <end position="192"/>
    </location>
</feature>
<evidence type="ECO:0000256" key="10">
    <source>
        <dbReference type="ARBA" id="ARBA00023136"/>
    </source>
</evidence>
<dbReference type="Gene3D" id="1.10.287.130">
    <property type="match status" value="1"/>
</dbReference>
<keyword evidence="4" id="KW-0597">Phosphoprotein</keyword>
<feature type="transmembrane region" description="Helical" evidence="11">
    <location>
        <begin position="15"/>
        <end position="38"/>
    </location>
</feature>
<keyword evidence="9" id="KW-0902">Two-component regulatory system</keyword>
<evidence type="ECO:0000313" key="15">
    <source>
        <dbReference type="Proteomes" id="UP000738431"/>
    </source>
</evidence>
<evidence type="ECO:0000256" key="7">
    <source>
        <dbReference type="ARBA" id="ARBA00022777"/>
    </source>
</evidence>
<dbReference type="Gene3D" id="3.30.565.10">
    <property type="entry name" value="Histidine kinase-like ATPase, C-terminal domain"/>
    <property type="match status" value="1"/>
</dbReference>
<name>A0ABZ1C6B8_9BACT</name>
<dbReference type="PROSITE" id="PS50109">
    <property type="entry name" value="HIS_KIN"/>
    <property type="match status" value="1"/>
</dbReference>
<dbReference type="InterPro" id="IPR004358">
    <property type="entry name" value="Sig_transdc_His_kin-like_C"/>
</dbReference>
<dbReference type="InterPro" id="IPR003660">
    <property type="entry name" value="HAMP_dom"/>
</dbReference>
<evidence type="ECO:0000256" key="4">
    <source>
        <dbReference type="ARBA" id="ARBA00022553"/>
    </source>
</evidence>
<dbReference type="SUPFAM" id="SSF158472">
    <property type="entry name" value="HAMP domain-like"/>
    <property type="match status" value="1"/>
</dbReference>
<dbReference type="EC" id="2.7.13.3" evidence="3"/>
<dbReference type="PRINTS" id="PR00344">
    <property type="entry name" value="BCTRLSENSOR"/>
</dbReference>
<evidence type="ECO:0000256" key="9">
    <source>
        <dbReference type="ARBA" id="ARBA00023012"/>
    </source>
</evidence>
<keyword evidence="15" id="KW-1185">Reference proteome</keyword>
<dbReference type="PROSITE" id="PS50885">
    <property type="entry name" value="HAMP"/>
    <property type="match status" value="1"/>
</dbReference>
<feature type="domain" description="Histidine kinase" evidence="12">
    <location>
        <begin position="255"/>
        <end position="469"/>
    </location>
</feature>
<reference evidence="14 15" key="1">
    <citation type="submission" date="2023-12" db="EMBL/GenBank/DDBJ databases">
        <title>Description of an unclassified Opitutus bacterium of Verrucomicrobiota.</title>
        <authorList>
            <person name="Zhang D.-F."/>
        </authorList>
    </citation>
    <scope>NUCLEOTIDE SEQUENCE [LARGE SCALE GENOMIC DNA]</scope>
    <source>
        <strain evidence="14 15">WL0086</strain>
    </source>
</reference>
<dbReference type="InterPro" id="IPR003594">
    <property type="entry name" value="HATPase_dom"/>
</dbReference>
<evidence type="ECO:0000256" key="5">
    <source>
        <dbReference type="ARBA" id="ARBA00022679"/>
    </source>
</evidence>
<keyword evidence="10 11" id="KW-0472">Membrane</keyword>
<dbReference type="CDD" id="cd00082">
    <property type="entry name" value="HisKA"/>
    <property type="match status" value="1"/>
</dbReference>
<feature type="domain" description="HAMP" evidence="13">
    <location>
        <begin position="193"/>
        <end position="247"/>
    </location>
</feature>
<dbReference type="Pfam" id="PF02518">
    <property type="entry name" value="HATPase_c"/>
    <property type="match status" value="1"/>
</dbReference>
<dbReference type="InterPro" id="IPR003661">
    <property type="entry name" value="HisK_dim/P_dom"/>
</dbReference>
<keyword evidence="14" id="KW-0547">Nucleotide-binding</keyword>
<dbReference type="Proteomes" id="UP000738431">
    <property type="component" value="Chromosome"/>
</dbReference>
<evidence type="ECO:0000256" key="2">
    <source>
        <dbReference type="ARBA" id="ARBA00004370"/>
    </source>
</evidence>
<organism evidence="14 15">
    <name type="scientific">Actomonas aquatica</name>
    <dbReference type="NCBI Taxonomy" id="2866162"/>
    <lineage>
        <taxon>Bacteria</taxon>
        <taxon>Pseudomonadati</taxon>
        <taxon>Verrucomicrobiota</taxon>
        <taxon>Opitutia</taxon>
        <taxon>Opitutales</taxon>
        <taxon>Opitutaceae</taxon>
        <taxon>Actomonas</taxon>
    </lineage>
</organism>
<evidence type="ECO:0000259" key="13">
    <source>
        <dbReference type="PROSITE" id="PS50885"/>
    </source>
</evidence>
<keyword evidence="8 11" id="KW-1133">Transmembrane helix</keyword>
<evidence type="ECO:0000259" key="12">
    <source>
        <dbReference type="PROSITE" id="PS50109"/>
    </source>
</evidence>
<dbReference type="PANTHER" id="PTHR45436:SF8">
    <property type="entry name" value="HISTIDINE KINASE"/>
    <property type="match status" value="1"/>
</dbReference>